<evidence type="ECO:0000313" key="9">
    <source>
        <dbReference type="EMBL" id="OWF54096.1"/>
    </source>
</evidence>
<keyword evidence="6 8" id="KW-0067">ATP-binding</keyword>
<dbReference type="NCBIfam" id="TIGR01313">
    <property type="entry name" value="therm_gnt_kin"/>
    <property type="match status" value="1"/>
</dbReference>
<dbReference type="FunFam" id="3.40.50.300:FF:000522">
    <property type="entry name" value="Gluconokinase"/>
    <property type="match status" value="1"/>
</dbReference>
<dbReference type="Proteomes" id="UP000242188">
    <property type="component" value="Unassembled WGS sequence"/>
</dbReference>
<organism evidence="9 10">
    <name type="scientific">Mizuhopecten yessoensis</name>
    <name type="common">Japanese scallop</name>
    <name type="synonym">Patinopecten yessoensis</name>
    <dbReference type="NCBI Taxonomy" id="6573"/>
    <lineage>
        <taxon>Eukaryota</taxon>
        <taxon>Metazoa</taxon>
        <taxon>Spiralia</taxon>
        <taxon>Lophotrochozoa</taxon>
        <taxon>Mollusca</taxon>
        <taxon>Bivalvia</taxon>
        <taxon>Autobranchia</taxon>
        <taxon>Pteriomorphia</taxon>
        <taxon>Pectinida</taxon>
        <taxon>Pectinoidea</taxon>
        <taxon>Pectinidae</taxon>
        <taxon>Mizuhopecten</taxon>
    </lineage>
</organism>
<dbReference type="PANTHER" id="PTHR43442:SF3">
    <property type="entry name" value="GLUCONOKINASE-RELATED"/>
    <property type="match status" value="1"/>
</dbReference>
<dbReference type="Gene3D" id="3.40.50.300">
    <property type="entry name" value="P-loop containing nucleotide triphosphate hydrolases"/>
    <property type="match status" value="1"/>
</dbReference>
<keyword evidence="5 8" id="KW-0418">Kinase</keyword>
<dbReference type="PANTHER" id="PTHR43442">
    <property type="entry name" value="GLUCONOKINASE-RELATED"/>
    <property type="match status" value="1"/>
</dbReference>
<dbReference type="UniPathway" id="UPA00792"/>
<comment type="similarity">
    <text evidence="2 8">Belongs to the gluconokinase GntK/GntV family.</text>
</comment>
<dbReference type="EMBL" id="NEDP02001165">
    <property type="protein sequence ID" value="OWF54096.1"/>
    <property type="molecule type" value="Genomic_DNA"/>
</dbReference>
<comment type="pathway">
    <text evidence="1 8">Carbohydrate acid metabolism; D-gluconate degradation.</text>
</comment>
<evidence type="ECO:0000256" key="8">
    <source>
        <dbReference type="RuleBase" id="RU363066"/>
    </source>
</evidence>
<dbReference type="EC" id="2.7.1.12" evidence="8"/>
<name>A0A210QZC1_MIZYE</name>
<proteinExistence type="inferred from homology"/>
<evidence type="ECO:0000313" key="10">
    <source>
        <dbReference type="Proteomes" id="UP000242188"/>
    </source>
</evidence>
<evidence type="ECO:0000256" key="2">
    <source>
        <dbReference type="ARBA" id="ARBA00008420"/>
    </source>
</evidence>
<dbReference type="InterPro" id="IPR027417">
    <property type="entry name" value="P-loop_NTPase"/>
</dbReference>
<dbReference type="STRING" id="6573.A0A210QZC1"/>
<reference evidence="9 10" key="1">
    <citation type="journal article" date="2017" name="Nat. Ecol. Evol.">
        <title>Scallop genome provides insights into evolution of bilaterian karyotype and development.</title>
        <authorList>
            <person name="Wang S."/>
            <person name="Zhang J."/>
            <person name="Jiao W."/>
            <person name="Li J."/>
            <person name="Xun X."/>
            <person name="Sun Y."/>
            <person name="Guo X."/>
            <person name="Huan P."/>
            <person name="Dong B."/>
            <person name="Zhang L."/>
            <person name="Hu X."/>
            <person name="Sun X."/>
            <person name="Wang J."/>
            <person name="Zhao C."/>
            <person name="Wang Y."/>
            <person name="Wang D."/>
            <person name="Huang X."/>
            <person name="Wang R."/>
            <person name="Lv J."/>
            <person name="Li Y."/>
            <person name="Zhang Z."/>
            <person name="Liu B."/>
            <person name="Lu W."/>
            <person name="Hui Y."/>
            <person name="Liang J."/>
            <person name="Zhou Z."/>
            <person name="Hou R."/>
            <person name="Li X."/>
            <person name="Liu Y."/>
            <person name="Li H."/>
            <person name="Ning X."/>
            <person name="Lin Y."/>
            <person name="Zhao L."/>
            <person name="Xing Q."/>
            <person name="Dou J."/>
            <person name="Li Y."/>
            <person name="Mao J."/>
            <person name="Guo H."/>
            <person name="Dou H."/>
            <person name="Li T."/>
            <person name="Mu C."/>
            <person name="Jiang W."/>
            <person name="Fu Q."/>
            <person name="Fu X."/>
            <person name="Miao Y."/>
            <person name="Liu J."/>
            <person name="Yu Q."/>
            <person name="Li R."/>
            <person name="Liao H."/>
            <person name="Li X."/>
            <person name="Kong Y."/>
            <person name="Jiang Z."/>
            <person name="Chourrout D."/>
            <person name="Li R."/>
            <person name="Bao Z."/>
        </authorList>
    </citation>
    <scope>NUCLEOTIDE SEQUENCE [LARGE SCALE GENOMIC DNA]</scope>
    <source>
        <strain evidence="9 10">PY_sf001</strain>
    </source>
</reference>
<evidence type="ECO:0000256" key="4">
    <source>
        <dbReference type="ARBA" id="ARBA00022741"/>
    </source>
</evidence>
<gene>
    <name evidence="9" type="ORF">KP79_PYT15220</name>
</gene>
<dbReference type="InterPro" id="IPR031322">
    <property type="entry name" value="Shikimate/glucono_kinase"/>
</dbReference>
<evidence type="ECO:0000256" key="5">
    <source>
        <dbReference type="ARBA" id="ARBA00022777"/>
    </source>
</evidence>
<sequence>MQIVIIGVSGCGKTSVGQALAKKLNLPFRDADEFHSVANKEKMSRGQPLTDEDRIPWLLAIHKHMQKLDSQNKDGVVTCSGLKKMYRQVLLEGTATDDPNSHSLPKKNMNKSSVLFVLLHGKEEVLQSRMNSRKDHFMPSSLLPSQLATLEHPDETEHFIIVDIDNSVDDIVSQIIKVIQAS</sequence>
<dbReference type="AlphaFoldDB" id="A0A210QZC1"/>
<dbReference type="GO" id="GO:0005975">
    <property type="term" value="P:carbohydrate metabolic process"/>
    <property type="evidence" value="ECO:0007669"/>
    <property type="project" value="InterPro"/>
</dbReference>
<comment type="caution">
    <text evidence="9">The sequence shown here is derived from an EMBL/GenBank/DDBJ whole genome shotgun (WGS) entry which is preliminary data.</text>
</comment>
<dbReference type="Pfam" id="PF01202">
    <property type="entry name" value="SKI"/>
    <property type="match status" value="1"/>
</dbReference>
<keyword evidence="3 8" id="KW-0808">Transferase</keyword>
<evidence type="ECO:0000256" key="3">
    <source>
        <dbReference type="ARBA" id="ARBA00022679"/>
    </source>
</evidence>
<dbReference type="CDD" id="cd02021">
    <property type="entry name" value="GntK"/>
    <property type="match status" value="1"/>
</dbReference>
<evidence type="ECO:0000256" key="6">
    <source>
        <dbReference type="ARBA" id="ARBA00022840"/>
    </source>
</evidence>
<keyword evidence="4 8" id="KW-0547">Nucleotide-binding</keyword>
<dbReference type="OrthoDB" id="275177at2759"/>
<accession>A0A210QZC1</accession>
<dbReference type="InterPro" id="IPR006001">
    <property type="entry name" value="Therm_gnt_kin"/>
</dbReference>
<comment type="catalytic activity">
    <reaction evidence="7 8">
        <text>D-gluconate + ATP = 6-phospho-D-gluconate + ADP + H(+)</text>
        <dbReference type="Rhea" id="RHEA:19433"/>
        <dbReference type="ChEBI" id="CHEBI:15378"/>
        <dbReference type="ChEBI" id="CHEBI:18391"/>
        <dbReference type="ChEBI" id="CHEBI:30616"/>
        <dbReference type="ChEBI" id="CHEBI:58759"/>
        <dbReference type="ChEBI" id="CHEBI:456216"/>
        <dbReference type="EC" id="2.7.1.12"/>
    </reaction>
</comment>
<dbReference type="GO" id="GO:0005737">
    <property type="term" value="C:cytoplasm"/>
    <property type="evidence" value="ECO:0007669"/>
    <property type="project" value="TreeGrafter"/>
</dbReference>
<protein>
    <recommendedName>
        <fullName evidence="8">Gluconokinase</fullName>
        <ecNumber evidence="8">2.7.1.12</ecNumber>
    </recommendedName>
</protein>
<dbReference type="SUPFAM" id="SSF52540">
    <property type="entry name" value="P-loop containing nucleoside triphosphate hydrolases"/>
    <property type="match status" value="1"/>
</dbReference>
<evidence type="ECO:0000256" key="7">
    <source>
        <dbReference type="ARBA" id="ARBA00048090"/>
    </source>
</evidence>
<dbReference type="GO" id="GO:0005524">
    <property type="term" value="F:ATP binding"/>
    <property type="evidence" value="ECO:0007669"/>
    <property type="project" value="UniProtKB-KW"/>
</dbReference>
<evidence type="ECO:0000256" key="1">
    <source>
        <dbReference type="ARBA" id="ARBA00004875"/>
    </source>
</evidence>
<keyword evidence="10" id="KW-1185">Reference proteome</keyword>
<dbReference type="GO" id="GO:0046316">
    <property type="term" value="F:gluconokinase activity"/>
    <property type="evidence" value="ECO:0007669"/>
    <property type="project" value="UniProtKB-EC"/>
</dbReference>